<proteinExistence type="predicted"/>
<keyword evidence="2" id="KW-1185">Reference proteome</keyword>
<dbReference type="Proteomes" id="UP000473325">
    <property type="component" value="Unassembled WGS sequence"/>
</dbReference>
<name>A0A6L7EYU9_9ACTN</name>
<sequence length="97" mass="10529">MRTATPDIVTLLDPRPGSTVELEPGDRLCLRLRGTLGASRWHLAAHPGNLLPLVQEATEVTFLAFPGGEATVRVERRRPGHATASDVREVRVVVRAA</sequence>
<dbReference type="EMBL" id="WUEK01000011">
    <property type="protein sequence ID" value="MXG91306.1"/>
    <property type="molecule type" value="Genomic_DNA"/>
</dbReference>
<evidence type="ECO:0000313" key="2">
    <source>
        <dbReference type="Proteomes" id="UP000473325"/>
    </source>
</evidence>
<accession>A0A6L7EYU9</accession>
<protein>
    <submittedName>
        <fullName evidence="1">Uncharacterized protein</fullName>
    </submittedName>
</protein>
<evidence type="ECO:0000313" key="1">
    <source>
        <dbReference type="EMBL" id="MXG91306.1"/>
    </source>
</evidence>
<reference evidence="1 2" key="1">
    <citation type="submission" date="2019-12" db="EMBL/GenBank/DDBJ databases">
        <authorList>
            <person name="Kun Z."/>
        </authorList>
    </citation>
    <scope>NUCLEOTIDE SEQUENCE [LARGE SCALE GENOMIC DNA]</scope>
    <source>
        <strain evidence="1 2">YIM 123512</strain>
    </source>
</reference>
<organism evidence="1 2">
    <name type="scientific">Nocardioides flavescens</name>
    <dbReference type="NCBI Taxonomy" id="2691959"/>
    <lineage>
        <taxon>Bacteria</taxon>
        <taxon>Bacillati</taxon>
        <taxon>Actinomycetota</taxon>
        <taxon>Actinomycetes</taxon>
        <taxon>Propionibacteriales</taxon>
        <taxon>Nocardioidaceae</taxon>
        <taxon>Nocardioides</taxon>
    </lineage>
</organism>
<dbReference type="RefSeq" id="WP_160879233.1">
    <property type="nucleotide sequence ID" value="NZ_WUEK01000011.1"/>
</dbReference>
<dbReference type="AlphaFoldDB" id="A0A6L7EYU9"/>
<gene>
    <name evidence="1" type="ORF">GRQ65_17295</name>
</gene>
<comment type="caution">
    <text evidence="1">The sequence shown here is derived from an EMBL/GenBank/DDBJ whole genome shotgun (WGS) entry which is preliminary data.</text>
</comment>